<sequence>MFSKLSIVATYVLLAAAATLTGTPPPPITPPTSLQCCERVIPSTSDDATRVAAVLGIDLHGLNVPIGLACGNEFEPPNTPCGSINLMCDAPEEEWGALIAINCFPVTAGMNN</sequence>
<dbReference type="Pfam" id="PF01185">
    <property type="entry name" value="Hydrophobin"/>
    <property type="match status" value="1"/>
</dbReference>
<evidence type="ECO:0000256" key="7">
    <source>
        <dbReference type="RuleBase" id="RU365009"/>
    </source>
</evidence>
<evidence type="ECO:0000256" key="4">
    <source>
        <dbReference type="ARBA" id="ARBA00022525"/>
    </source>
</evidence>
<dbReference type="InterPro" id="IPR001338">
    <property type="entry name" value="Class_I_Hydrophobin"/>
</dbReference>
<evidence type="ECO:0000256" key="3">
    <source>
        <dbReference type="ARBA" id="ARBA00022512"/>
    </source>
</evidence>
<feature type="chain" id="PRO_5041769753" description="Hydrophobin" evidence="7">
    <location>
        <begin position="18"/>
        <end position="112"/>
    </location>
</feature>
<dbReference type="CDD" id="cd23507">
    <property type="entry name" value="hydrophobin_I"/>
    <property type="match status" value="1"/>
</dbReference>
<name>A0AAD7ICL9_9AGAR</name>
<organism evidence="8 9">
    <name type="scientific">Mycena metata</name>
    <dbReference type="NCBI Taxonomy" id="1033252"/>
    <lineage>
        <taxon>Eukaryota</taxon>
        <taxon>Fungi</taxon>
        <taxon>Dikarya</taxon>
        <taxon>Basidiomycota</taxon>
        <taxon>Agaricomycotina</taxon>
        <taxon>Agaricomycetes</taxon>
        <taxon>Agaricomycetidae</taxon>
        <taxon>Agaricales</taxon>
        <taxon>Marasmiineae</taxon>
        <taxon>Mycenaceae</taxon>
        <taxon>Mycena</taxon>
    </lineage>
</organism>
<evidence type="ECO:0000313" key="9">
    <source>
        <dbReference type="Proteomes" id="UP001215598"/>
    </source>
</evidence>
<dbReference type="GO" id="GO:0005199">
    <property type="term" value="F:structural constituent of cell wall"/>
    <property type="evidence" value="ECO:0007669"/>
    <property type="project" value="InterPro"/>
</dbReference>
<dbReference type="Proteomes" id="UP001215598">
    <property type="component" value="Unassembled WGS sequence"/>
</dbReference>
<comment type="subunit">
    <text evidence="6">Self-assembles to form functional amyloid fibrils called rodlets. Self-assembly into fibrillar rodlets occurs spontaneously at hydrophobic:hydrophilic interfaces and the rodlets further associate laterally to form amphipathic monolayers.</text>
</comment>
<dbReference type="AlphaFoldDB" id="A0AAD7ICL9"/>
<gene>
    <name evidence="8" type="ORF">B0H16DRAFT_1890861</name>
</gene>
<keyword evidence="9" id="KW-1185">Reference proteome</keyword>
<keyword evidence="3 7" id="KW-0134">Cell wall</keyword>
<evidence type="ECO:0000256" key="2">
    <source>
        <dbReference type="ARBA" id="ARBA00010446"/>
    </source>
</evidence>
<dbReference type="GO" id="GO:0009277">
    <property type="term" value="C:fungal-type cell wall"/>
    <property type="evidence" value="ECO:0007669"/>
    <property type="project" value="InterPro"/>
</dbReference>
<keyword evidence="7" id="KW-0732">Signal</keyword>
<keyword evidence="4 7" id="KW-0964">Secreted</keyword>
<dbReference type="EMBL" id="JARKIB010000104">
    <property type="protein sequence ID" value="KAJ7740095.1"/>
    <property type="molecule type" value="Genomic_DNA"/>
</dbReference>
<reference evidence="8" key="1">
    <citation type="submission" date="2023-03" db="EMBL/GenBank/DDBJ databases">
        <title>Massive genome expansion in bonnet fungi (Mycena s.s.) driven by repeated elements and novel gene families across ecological guilds.</title>
        <authorList>
            <consortium name="Lawrence Berkeley National Laboratory"/>
            <person name="Harder C.B."/>
            <person name="Miyauchi S."/>
            <person name="Viragh M."/>
            <person name="Kuo A."/>
            <person name="Thoen E."/>
            <person name="Andreopoulos B."/>
            <person name="Lu D."/>
            <person name="Skrede I."/>
            <person name="Drula E."/>
            <person name="Henrissat B."/>
            <person name="Morin E."/>
            <person name="Kohler A."/>
            <person name="Barry K."/>
            <person name="LaButti K."/>
            <person name="Morin E."/>
            <person name="Salamov A."/>
            <person name="Lipzen A."/>
            <person name="Mereny Z."/>
            <person name="Hegedus B."/>
            <person name="Baldrian P."/>
            <person name="Stursova M."/>
            <person name="Weitz H."/>
            <person name="Taylor A."/>
            <person name="Grigoriev I.V."/>
            <person name="Nagy L.G."/>
            <person name="Martin F."/>
            <person name="Kauserud H."/>
        </authorList>
    </citation>
    <scope>NUCLEOTIDE SEQUENCE</scope>
    <source>
        <strain evidence="8">CBHHK182m</strain>
    </source>
</reference>
<feature type="signal peptide" evidence="7">
    <location>
        <begin position="1"/>
        <end position="17"/>
    </location>
</feature>
<evidence type="ECO:0000256" key="1">
    <source>
        <dbReference type="ARBA" id="ARBA00004191"/>
    </source>
</evidence>
<accession>A0AAD7ICL9</accession>
<evidence type="ECO:0000313" key="8">
    <source>
        <dbReference type="EMBL" id="KAJ7740095.1"/>
    </source>
</evidence>
<keyword evidence="5 7" id="KW-1015">Disulfide bond</keyword>
<comment type="similarity">
    <text evidence="2 7">Belongs to the fungal hydrophobin family.</text>
</comment>
<comment type="caution">
    <text evidence="8">The sequence shown here is derived from an EMBL/GenBank/DDBJ whole genome shotgun (WGS) entry which is preliminary data.</text>
</comment>
<evidence type="ECO:0000256" key="6">
    <source>
        <dbReference type="ARBA" id="ARBA00093546"/>
    </source>
</evidence>
<evidence type="ECO:0000256" key="5">
    <source>
        <dbReference type="ARBA" id="ARBA00023157"/>
    </source>
</evidence>
<protein>
    <recommendedName>
        <fullName evidence="7">Hydrophobin</fullName>
    </recommendedName>
</protein>
<proteinExistence type="inferred from homology"/>
<comment type="subcellular location">
    <subcellularLocation>
        <location evidence="1 7">Secreted</location>
        <location evidence="1 7">Cell wall</location>
    </subcellularLocation>
</comment>